<organism evidence="10 11">
    <name type="scientific">Paractinoplanes rhizophilus</name>
    <dbReference type="NCBI Taxonomy" id="1416877"/>
    <lineage>
        <taxon>Bacteria</taxon>
        <taxon>Bacillati</taxon>
        <taxon>Actinomycetota</taxon>
        <taxon>Actinomycetes</taxon>
        <taxon>Micromonosporales</taxon>
        <taxon>Micromonosporaceae</taxon>
        <taxon>Paractinoplanes</taxon>
    </lineage>
</organism>
<feature type="transmembrane region" description="Helical" evidence="8">
    <location>
        <begin position="339"/>
        <end position="360"/>
    </location>
</feature>
<evidence type="ECO:0000259" key="9">
    <source>
        <dbReference type="Pfam" id="PF02687"/>
    </source>
</evidence>
<feature type="domain" description="ABC3 transporter permease C-terminal" evidence="9">
    <location>
        <begin position="247"/>
        <end position="367"/>
    </location>
</feature>
<sequence>MRIAWQMVRHRFAGFAGTFVAIALGVAVVAGATTIYLSSRPEAPERYSASPVLVRSPSVGTNDYGEPEYRSWTAAQAADLTARLGAVPGVVTAAADPAFYVQRLAGGKATGDPEAARIDGHAWSSAALGGYRLTAGTAPQRPGEVAIAGSPPGSRIEVLTADGPANWTVTGTVGGPGFYVADDVALRMSPGVRVIGLTVGGDAAAVAEAARGVAGSAGEVVTGAGRDSLEPVSVTRTRWLGAQLLIALVGLGAFVAVFVVASTCALSAAQRRREIGLLRAVGATPGQVRRMMYAETLVVAVLGALAGLPIGALTAPLLAGPLVDAGLEPAGFTVTAQPLALAAAFALGMVVALGGVWVAARRASRAPALDALREAAIERRAMTPARWIVGAGSAAGGVLLLSFLPRMDVSVQSDAGMGAAMLLLTAAALLAPVVIVPLVRLVTWPWRSAAIGMLVREGTLVAVRRVASTSAPVLLTVGFTVLLTGTIATIEDLAGADEAAKLPAATVVAPDGTPGLSDAAVRAQSGTSRLPTRVLIAHGGATTGYDAAGVPAAEFAEAAGIPATDSADSADTAGTGSRDTASTQATETTGASAPNSPGAPASDSAEAGGPGSPTGNATAGGTTAGDGSAAASGLVLDPAAARMLGAVEGSVVALRWADGTAERVRVAAVADADPGLLLPREAVRRHDPAALTDAVLLSGPSVAAVGARAMPVREYVQISIDEEGDLVDLFLAVLISLTVGYTGLAVANTLLMATAARRPEFRALRLAGATTGQVLRVVSAEAVLAVVVGTALGGLVAGVCLGGVRAAAEAELSRPVPLVVPWGAAATVTAACALVALAATAGPVLRHRAAAAGGAS</sequence>
<gene>
    <name evidence="10" type="ORF">ACFQS1_27870</name>
</gene>
<proteinExistence type="inferred from homology"/>
<comment type="similarity">
    <text evidence="6">Belongs to the ABC-4 integral membrane protein family.</text>
</comment>
<dbReference type="InterPro" id="IPR050250">
    <property type="entry name" value="Macrolide_Exporter_MacB"/>
</dbReference>
<feature type="compositionally biased region" description="Polar residues" evidence="7">
    <location>
        <begin position="578"/>
        <end position="590"/>
    </location>
</feature>
<evidence type="ECO:0000256" key="6">
    <source>
        <dbReference type="ARBA" id="ARBA00038076"/>
    </source>
</evidence>
<feature type="transmembrane region" description="Helical" evidence="8">
    <location>
        <begin position="729"/>
        <end position="753"/>
    </location>
</feature>
<dbReference type="PANTHER" id="PTHR30572">
    <property type="entry name" value="MEMBRANE COMPONENT OF TRANSPORTER-RELATED"/>
    <property type="match status" value="1"/>
</dbReference>
<evidence type="ECO:0000256" key="2">
    <source>
        <dbReference type="ARBA" id="ARBA00022475"/>
    </source>
</evidence>
<evidence type="ECO:0000313" key="11">
    <source>
        <dbReference type="Proteomes" id="UP001596548"/>
    </source>
</evidence>
<comment type="caution">
    <text evidence="10">The sequence shown here is derived from an EMBL/GenBank/DDBJ whole genome shotgun (WGS) entry which is preliminary data.</text>
</comment>
<evidence type="ECO:0000313" key="10">
    <source>
        <dbReference type="EMBL" id="MFC7277823.1"/>
    </source>
</evidence>
<feature type="transmembrane region" description="Helical" evidence="8">
    <location>
        <begin position="819"/>
        <end position="839"/>
    </location>
</feature>
<evidence type="ECO:0000256" key="8">
    <source>
        <dbReference type="SAM" id="Phobius"/>
    </source>
</evidence>
<feature type="compositionally biased region" description="Low complexity" evidence="7">
    <location>
        <begin position="561"/>
        <end position="577"/>
    </location>
</feature>
<keyword evidence="11" id="KW-1185">Reference proteome</keyword>
<dbReference type="Proteomes" id="UP001596548">
    <property type="component" value="Unassembled WGS sequence"/>
</dbReference>
<evidence type="ECO:0000256" key="1">
    <source>
        <dbReference type="ARBA" id="ARBA00004651"/>
    </source>
</evidence>
<evidence type="ECO:0000256" key="7">
    <source>
        <dbReference type="SAM" id="MobiDB-lite"/>
    </source>
</evidence>
<feature type="compositionally biased region" description="Low complexity" evidence="7">
    <location>
        <begin position="591"/>
        <end position="629"/>
    </location>
</feature>
<evidence type="ECO:0000256" key="5">
    <source>
        <dbReference type="ARBA" id="ARBA00023136"/>
    </source>
</evidence>
<evidence type="ECO:0000256" key="3">
    <source>
        <dbReference type="ARBA" id="ARBA00022692"/>
    </source>
</evidence>
<dbReference type="InterPro" id="IPR003838">
    <property type="entry name" value="ABC3_permease_C"/>
</dbReference>
<feature type="transmembrane region" description="Helical" evidence="8">
    <location>
        <begin position="774"/>
        <end position="799"/>
    </location>
</feature>
<feature type="domain" description="ABC3 transporter permease C-terminal" evidence="9">
    <location>
        <begin position="734"/>
        <end position="846"/>
    </location>
</feature>
<feature type="region of interest" description="Disordered" evidence="7">
    <location>
        <begin position="561"/>
        <end position="629"/>
    </location>
</feature>
<feature type="transmembrane region" description="Helical" evidence="8">
    <location>
        <begin position="297"/>
        <end position="319"/>
    </location>
</feature>
<feature type="transmembrane region" description="Helical" evidence="8">
    <location>
        <begin position="12"/>
        <end position="37"/>
    </location>
</feature>
<feature type="transmembrane region" description="Helical" evidence="8">
    <location>
        <begin position="387"/>
        <end position="405"/>
    </location>
</feature>
<keyword evidence="3 8" id="KW-0812">Transmembrane</keyword>
<reference evidence="11" key="1">
    <citation type="journal article" date="2019" name="Int. J. Syst. Evol. Microbiol.">
        <title>The Global Catalogue of Microorganisms (GCM) 10K type strain sequencing project: providing services to taxonomists for standard genome sequencing and annotation.</title>
        <authorList>
            <consortium name="The Broad Institute Genomics Platform"/>
            <consortium name="The Broad Institute Genome Sequencing Center for Infectious Disease"/>
            <person name="Wu L."/>
            <person name="Ma J."/>
        </authorList>
    </citation>
    <scope>NUCLEOTIDE SEQUENCE [LARGE SCALE GENOMIC DNA]</scope>
    <source>
        <strain evidence="11">XZYJT-10</strain>
    </source>
</reference>
<keyword evidence="2" id="KW-1003">Cell membrane</keyword>
<feature type="transmembrane region" description="Helical" evidence="8">
    <location>
        <begin position="244"/>
        <end position="269"/>
    </location>
</feature>
<keyword evidence="5 8" id="KW-0472">Membrane</keyword>
<protein>
    <submittedName>
        <fullName evidence="10">FtsX-like permease family protein</fullName>
    </submittedName>
</protein>
<dbReference type="Pfam" id="PF02687">
    <property type="entry name" value="FtsX"/>
    <property type="match status" value="2"/>
</dbReference>
<accession>A0ABW2HX88</accession>
<feature type="transmembrane region" description="Helical" evidence="8">
    <location>
        <begin position="417"/>
        <end position="439"/>
    </location>
</feature>
<evidence type="ECO:0000256" key="4">
    <source>
        <dbReference type="ARBA" id="ARBA00022989"/>
    </source>
</evidence>
<comment type="subcellular location">
    <subcellularLocation>
        <location evidence="1">Cell membrane</location>
        <topology evidence="1">Multi-pass membrane protein</topology>
    </subcellularLocation>
</comment>
<dbReference type="EMBL" id="JBHTBJ010000026">
    <property type="protein sequence ID" value="MFC7277823.1"/>
    <property type="molecule type" value="Genomic_DNA"/>
</dbReference>
<keyword evidence="4 8" id="KW-1133">Transmembrane helix</keyword>
<name>A0ABW2HX88_9ACTN</name>
<dbReference type="PANTHER" id="PTHR30572:SF4">
    <property type="entry name" value="ABC TRANSPORTER PERMEASE YTRF"/>
    <property type="match status" value="1"/>
</dbReference>
<dbReference type="RefSeq" id="WP_378973912.1">
    <property type="nucleotide sequence ID" value="NZ_JBHTBJ010000026.1"/>
</dbReference>